<dbReference type="InterPro" id="IPR052973">
    <property type="entry name" value="Fungal_sec-metab_reg_TF"/>
</dbReference>
<evidence type="ECO:0000313" key="3">
    <source>
        <dbReference type="EMBL" id="KUI67430.1"/>
    </source>
</evidence>
<feature type="compositionally biased region" description="Polar residues" evidence="2">
    <location>
        <begin position="52"/>
        <end position="69"/>
    </location>
</feature>
<evidence type="ECO:0000313" key="4">
    <source>
        <dbReference type="Proteomes" id="UP000078559"/>
    </source>
</evidence>
<keyword evidence="4" id="KW-1185">Reference proteome</keyword>
<evidence type="ECO:0008006" key="5">
    <source>
        <dbReference type="Google" id="ProtNLM"/>
    </source>
</evidence>
<dbReference type="PANTHER" id="PTHR35392">
    <property type="entry name" value="ZN(II)2CYS6 TRANSCRIPTION FACTOR (EUROFUNG)-RELATED-RELATED"/>
    <property type="match status" value="1"/>
</dbReference>
<feature type="region of interest" description="Disordered" evidence="2">
    <location>
        <begin position="49"/>
        <end position="77"/>
    </location>
</feature>
<evidence type="ECO:0000256" key="2">
    <source>
        <dbReference type="SAM" id="MobiDB-lite"/>
    </source>
</evidence>
<dbReference type="GO" id="GO:0000981">
    <property type="term" value="F:DNA-binding transcription factor activity, RNA polymerase II-specific"/>
    <property type="evidence" value="ECO:0007669"/>
    <property type="project" value="InterPro"/>
</dbReference>
<dbReference type="GO" id="GO:0008270">
    <property type="term" value="F:zinc ion binding"/>
    <property type="evidence" value="ECO:0007669"/>
    <property type="project" value="InterPro"/>
</dbReference>
<name>A0A194VUE8_CYTMA</name>
<dbReference type="PANTHER" id="PTHR35392:SF1">
    <property type="entry name" value="ZN(II)2CYS6 TRANSCRIPTION FACTOR (EUROFUNG)"/>
    <property type="match status" value="1"/>
</dbReference>
<dbReference type="OrthoDB" id="5426982at2759"/>
<dbReference type="AlphaFoldDB" id="A0A194VUE8"/>
<dbReference type="InterPro" id="IPR001138">
    <property type="entry name" value="Zn2Cys6_DnaBD"/>
</dbReference>
<reference evidence="3" key="1">
    <citation type="submission" date="2014-12" db="EMBL/GenBank/DDBJ databases">
        <title>Genome Sequence of Valsa Canker Pathogens Uncovers a Specific Adaption of Colonization on Woody Bark.</title>
        <authorList>
            <person name="Yin Z."/>
            <person name="Liu H."/>
            <person name="Gao X."/>
            <person name="Li Z."/>
            <person name="Song N."/>
            <person name="Ke X."/>
            <person name="Dai Q."/>
            <person name="Wu Y."/>
            <person name="Sun Y."/>
            <person name="Xu J.-R."/>
            <person name="Kang Z.K."/>
            <person name="Wang L."/>
            <person name="Huang L."/>
        </authorList>
    </citation>
    <scope>NUCLEOTIDE SEQUENCE [LARGE SCALE GENOMIC DNA]</scope>
    <source>
        <strain evidence="3">03-8</strain>
    </source>
</reference>
<gene>
    <name evidence="3" type="ORF">VM1G_02612</name>
</gene>
<protein>
    <recommendedName>
        <fullName evidence="5">Zn(2)-C6 fungal-type domain-containing protein</fullName>
    </recommendedName>
</protein>
<sequence>MAHSLNIFGWNGGYDDDFSKYFIFPPDYIAPSTLDDRSTTVVSELDVPPLTSGPTLSRFTRSKASQSQGPPEDPGLHYGLDLPWLNGGHDDMGDSPLDKSTLFRHIGENPECLDQEALSSRPERLCLDEPGIGQSPQSPLSQVVSPSQSAAASLKRGRTQPLPAGKRVKVSAMRNIKACHWCRIHKVECNEATPCDRCRTKFPTQPEACDRARLYDIRFPDRPTPTNIWLNNPYGAVLHREPWRSTGYQTTAAMTLNQTFGVSPNLDLTSQTCVATSGQFPPLMDYYTSPSFAGLGGVPMSTFGYPTGSFAGPNISESLVAHEPRPSPDDVLLFSAESQLSAELEENKGRSFTAAVGALLLAYKNSFSGVPEPRPANEKKKRQTSVVDTQDLVCKVVELQCWFRIWRNPELYCQTQRRQPLGMSYAAVLQSSVITNPELRDIASTALMACERSILSKLDELSPRLNRHDELPVWACFWQMLLTYRDLITMYSRFGYSQSTNFGFGIAREDISGALNIVKHLYRLLVIKLAAYISSSSPIFHKRGQPETGDMLAGDERLQREWANALLQREHFYRTISEEVPLNAFLKVLIIDEEHDMERRRKKRRDQ</sequence>
<dbReference type="InterPro" id="IPR036864">
    <property type="entry name" value="Zn2-C6_fun-type_DNA-bd_sf"/>
</dbReference>
<feature type="region of interest" description="Disordered" evidence="2">
    <location>
        <begin position="127"/>
        <end position="160"/>
    </location>
</feature>
<dbReference type="CDD" id="cd00067">
    <property type="entry name" value="GAL4"/>
    <property type="match status" value="1"/>
</dbReference>
<evidence type="ECO:0000256" key="1">
    <source>
        <dbReference type="ARBA" id="ARBA00023242"/>
    </source>
</evidence>
<accession>A0A194VUE8</accession>
<dbReference type="EMBL" id="CM003100">
    <property type="protein sequence ID" value="KUI67430.1"/>
    <property type="molecule type" value="Genomic_DNA"/>
</dbReference>
<dbReference type="SUPFAM" id="SSF57701">
    <property type="entry name" value="Zn2/Cys6 DNA-binding domain"/>
    <property type="match status" value="1"/>
</dbReference>
<keyword evidence="1" id="KW-0539">Nucleus</keyword>
<proteinExistence type="predicted"/>
<organism evidence="3 4">
    <name type="scientific">Cytospora mali</name>
    <name type="common">Apple Valsa canker fungus</name>
    <name type="synonym">Valsa mali</name>
    <dbReference type="NCBI Taxonomy" id="578113"/>
    <lineage>
        <taxon>Eukaryota</taxon>
        <taxon>Fungi</taxon>
        <taxon>Dikarya</taxon>
        <taxon>Ascomycota</taxon>
        <taxon>Pezizomycotina</taxon>
        <taxon>Sordariomycetes</taxon>
        <taxon>Sordariomycetidae</taxon>
        <taxon>Diaporthales</taxon>
        <taxon>Cytosporaceae</taxon>
        <taxon>Cytospora</taxon>
    </lineage>
</organism>
<dbReference type="Proteomes" id="UP000078559">
    <property type="component" value="Chromosome 3"/>
</dbReference>
<feature type="compositionally biased region" description="Low complexity" evidence="2">
    <location>
        <begin position="134"/>
        <end position="154"/>
    </location>
</feature>